<dbReference type="Proteomes" id="UP000009080">
    <property type="component" value="Chromosome"/>
</dbReference>
<dbReference type="eggNOG" id="COG0745">
    <property type="taxonomic scope" value="Bacteria"/>
</dbReference>
<dbReference type="InterPro" id="IPR036890">
    <property type="entry name" value="HATPase_C_sf"/>
</dbReference>
<dbReference type="InterPro" id="IPR001789">
    <property type="entry name" value="Sig_transdc_resp-reg_receiver"/>
</dbReference>
<dbReference type="HOGENOM" id="CLU_000445_104_15_6"/>
<feature type="domain" description="Response regulatory" evidence="9">
    <location>
        <begin position="438"/>
        <end position="555"/>
    </location>
</feature>
<keyword evidence="6" id="KW-0175">Coiled coil</keyword>
<feature type="domain" description="Histidine kinase" evidence="8">
    <location>
        <begin position="78"/>
        <end position="295"/>
    </location>
</feature>
<evidence type="ECO:0000313" key="10">
    <source>
        <dbReference type="EMBL" id="ACR12473.1"/>
    </source>
</evidence>
<dbReference type="PROSITE" id="PS50110">
    <property type="entry name" value="RESPONSE_REGULATORY"/>
    <property type="match status" value="1"/>
</dbReference>
<name>C5BIN1_TERTT</name>
<evidence type="ECO:0000256" key="4">
    <source>
        <dbReference type="ARBA" id="ARBA00023012"/>
    </source>
</evidence>
<dbReference type="CDD" id="cd00082">
    <property type="entry name" value="HisKA"/>
    <property type="match status" value="1"/>
</dbReference>
<dbReference type="eggNOG" id="COG2205">
    <property type="taxonomic scope" value="Bacteria"/>
</dbReference>
<dbReference type="SUPFAM" id="SSF52172">
    <property type="entry name" value="CheY-like"/>
    <property type="match status" value="1"/>
</dbReference>
<dbReference type="GO" id="GO:0000155">
    <property type="term" value="F:phosphorelay sensor kinase activity"/>
    <property type="evidence" value="ECO:0007669"/>
    <property type="project" value="InterPro"/>
</dbReference>
<evidence type="ECO:0000256" key="1">
    <source>
        <dbReference type="ARBA" id="ARBA00000085"/>
    </source>
</evidence>
<evidence type="ECO:0000256" key="3">
    <source>
        <dbReference type="ARBA" id="ARBA00022553"/>
    </source>
</evidence>
<evidence type="ECO:0000256" key="5">
    <source>
        <dbReference type="PROSITE-ProRule" id="PRU00169"/>
    </source>
</evidence>
<evidence type="ECO:0000256" key="2">
    <source>
        <dbReference type="ARBA" id="ARBA00012438"/>
    </source>
</evidence>
<dbReference type="CDD" id="cd17546">
    <property type="entry name" value="REC_hyHK_CKI1_RcsC-like"/>
    <property type="match status" value="1"/>
</dbReference>
<dbReference type="AlphaFoldDB" id="C5BIN1"/>
<dbReference type="InterPro" id="IPR011006">
    <property type="entry name" value="CheY-like_superfamily"/>
</dbReference>
<evidence type="ECO:0000259" key="8">
    <source>
        <dbReference type="PROSITE" id="PS50109"/>
    </source>
</evidence>
<keyword evidence="4" id="KW-0902">Two-component regulatory system</keyword>
<dbReference type="InterPro" id="IPR004358">
    <property type="entry name" value="Sig_transdc_His_kin-like_C"/>
</dbReference>
<dbReference type="EMBL" id="CP001614">
    <property type="protein sequence ID" value="ACR12473.1"/>
    <property type="molecule type" value="Genomic_DNA"/>
</dbReference>
<accession>C5BIN1</accession>
<evidence type="ECO:0000259" key="9">
    <source>
        <dbReference type="PROSITE" id="PS50110"/>
    </source>
</evidence>
<dbReference type="FunFam" id="3.30.565.10:FF:000010">
    <property type="entry name" value="Sensor histidine kinase RcsC"/>
    <property type="match status" value="1"/>
</dbReference>
<dbReference type="PANTHER" id="PTHR45339">
    <property type="entry name" value="HYBRID SIGNAL TRANSDUCTION HISTIDINE KINASE J"/>
    <property type="match status" value="1"/>
</dbReference>
<dbReference type="KEGG" id="ttu:TERTU_2003"/>
<dbReference type="InterPro" id="IPR003594">
    <property type="entry name" value="HATPase_dom"/>
</dbReference>
<dbReference type="Gene3D" id="3.40.50.2300">
    <property type="match status" value="1"/>
</dbReference>
<comment type="catalytic activity">
    <reaction evidence="1">
        <text>ATP + protein L-histidine = ADP + protein N-phospho-L-histidine.</text>
        <dbReference type="EC" id="2.7.13.3"/>
    </reaction>
</comment>
<dbReference type="Pfam" id="PF02518">
    <property type="entry name" value="HATPase_c"/>
    <property type="match status" value="1"/>
</dbReference>
<dbReference type="Gene3D" id="3.30.565.10">
    <property type="entry name" value="Histidine kinase-like ATPase, C-terminal domain"/>
    <property type="match status" value="1"/>
</dbReference>
<dbReference type="InterPro" id="IPR003661">
    <property type="entry name" value="HisK_dim/P_dom"/>
</dbReference>
<dbReference type="InterPro" id="IPR005467">
    <property type="entry name" value="His_kinase_dom"/>
</dbReference>
<reference evidence="10 11" key="1">
    <citation type="journal article" date="2009" name="PLoS ONE">
        <title>The complete genome of Teredinibacter turnerae T7901: an intracellular endosymbiont of marine wood-boring bivalves (shipworms).</title>
        <authorList>
            <person name="Yang J.C."/>
            <person name="Madupu R."/>
            <person name="Durkin A.S."/>
            <person name="Ekborg N.A."/>
            <person name="Pedamallu C.S."/>
            <person name="Hostetler J.B."/>
            <person name="Radune D."/>
            <person name="Toms B.S."/>
            <person name="Henrissat B."/>
            <person name="Coutinho P.M."/>
            <person name="Schwarz S."/>
            <person name="Field L."/>
            <person name="Trindade-Silva A.E."/>
            <person name="Soares C.A.G."/>
            <person name="Elshahawi S."/>
            <person name="Hanora A."/>
            <person name="Schmidt E.W."/>
            <person name="Haygood M.G."/>
            <person name="Posfai J."/>
            <person name="Benner J."/>
            <person name="Madinger C."/>
            <person name="Nove J."/>
            <person name="Anton B."/>
            <person name="Chaudhary K."/>
            <person name="Foster J."/>
            <person name="Holman A."/>
            <person name="Kumar S."/>
            <person name="Lessard P.A."/>
            <person name="Luyten Y.A."/>
            <person name="Slatko B."/>
            <person name="Wood N."/>
            <person name="Wu B."/>
            <person name="Teplitski M."/>
            <person name="Mougous J.D."/>
            <person name="Ward N."/>
            <person name="Eisen J.A."/>
            <person name="Badger J.H."/>
            <person name="Distel D.L."/>
        </authorList>
    </citation>
    <scope>NUCLEOTIDE SEQUENCE [LARGE SCALE GENOMIC DNA]</scope>
    <source>
        <strain evidence="11">ATCC 39867 / T7901</strain>
    </source>
</reference>
<keyword evidence="10" id="KW-0418">Kinase</keyword>
<evidence type="ECO:0000256" key="6">
    <source>
        <dbReference type="SAM" id="Coils"/>
    </source>
</evidence>
<dbReference type="Pfam" id="PF00512">
    <property type="entry name" value="HisKA"/>
    <property type="match status" value="1"/>
</dbReference>
<dbReference type="InterPro" id="IPR036097">
    <property type="entry name" value="HisK_dim/P_sf"/>
</dbReference>
<dbReference type="RefSeq" id="WP_015818585.1">
    <property type="nucleotide sequence ID" value="NC_012997.1"/>
</dbReference>
<dbReference type="STRING" id="377629.TERTU_2003"/>
<dbReference type="SUPFAM" id="SSF47384">
    <property type="entry name" value="Homodimeric domain of signal transducing histidine kinase"/>
    <property type="match status" value="1"/>
</dbReference>
<dbReference type="PRINTS" id="PR00344">
    <property type="entry name" value="BCTRLSENSOR"/>
</dbReference>
<feature type="modified residue" description="4-aspartylphosphate" evidence="5">
    <location>
        <position position="487"/>
    </location>
</feature>
<evidence type="ECO:0000256" key="7">
    <source>
        <dbReference type="SAM" id="MobiDB-lite"/>
    </source>
</evidence>
<dbReference type="PANTHER" id="PTHR45339:SF1">
    <property type="entry name" value="HYBRID SIGNAL TRANSDUCTION HISTIDINE KINASE J"/>
    <property type="match status" value="1"/>
</dbReference>
<keyword evidence="10" id="KW-0808">Transferase</keyword>
<dbReference type="SUPFAM" id="SSF55874">
    <property type="entry name" value="ATPase domain of HSP90 chaperone/DNA topoisomerase II/histidine kinase"/>
    <property type="match status" value="1"/>
</dbReference>
<dbReference type="OrthoDB" id="9810730at2"/>
<keyword evidence="11" id="KW-1185">Reference proteome</keyword>
<gene>
    <name evidence="10" type="ordered locus">TERTU_2003</name>
</gene>
<organism evidence="10 11">
    <name type="scientific">Teredinibacter turnerae (strain ATCC 39867 / T7901)</name>
    <dbReference type="NCBI Taxonomy" id="377629"/>
    <lineage>
        <taxon>Bacteria</taxon>
        <taxon>Pseudomonadati</taxon>
        <taxon>Pseudomonadota</taxon>
        <taxon>Gammaproteobacteria</taxon>
        <taxon>Cellvibrionales</taxon>
        <taxon>Cellvibrionaceae</taxon>
        <taxon>Teredinibacter</taxon>
    </lineage>
</organism>
<dbReference type="SMART" id="SM00448">
    <property type="entry name" value="REC"/>
    <property type="match status" value="1"/>
</dbReference>
<evidence type="ECO:0000313" key="11">
    <source>
        <dbReference type="Proteomes" id="UP000009080"/>
    </source>
</evidence>
<keyword evidence="3 5" id="KW-0597">Phosphoprotein</keyword>
<dbReference type="SMART" id="SM00387">
    <property type="entry name" value="HATPase_c"/>
    <property type="match status" value="1"/>
</dbReference>
<dbReference type="Pfam" id="PF00072">
    <property type="entry name" value="Response_reg"/>
    <property type="match status" value="1"/>
</dbReference>
<proteinExistence type="predicted"/>
<dbReference type="SMART" id="SM00388">
    <property type="entry name" value="HisKA"/>
    <property type="match status" value="1"/>
</dbReference>
<dbReference type="Gene3D" id="1.10.287.130">
    <property type="match status" value="1"/>
</dbReference>
<feature type="region of interest" description="Disordered" evidence="7">
    <location>
        <begin position="525"/>
        <end position="545"/>
    </location>
</feature>
<dbReference type="EC" id="2.7.13.3" evidence="2"/>
<dbReference type="PROSITE" id="PS50109">
    <property type="entry name" value="HIS_KIN"/>
    <property type="match status" value="1"/>
</dbReference>
<sequence>MDNEIEKLQRRCERERKARQEAEQLLESKSRQLFHANECLERATRHLEKIVAERTEELERARDEALASVRAKSEFLANMSHEIRTPMNGIVGMLRALKKNQHTDKREKLVDTAIHSSKILVDILNDIIEYSKFEAVGVDIELSPTNITDTLESVADTYAFPIQKKGLEFILDFSLDIPKLISTDAVRIKQVVGNFLNNAVKFTESGYIILSAHMQNDGAIAISVTDSGKGISQDQLELIFQAFNQGDTSVTRKYGGSGLGLAISSKIVKRLGSNIQVVSQESVGTRFSFSLSAPIVSHRNYLEDLAKTKINSAILISPSVEFQESFLWLFSRSSHIKGHCYSSVKEVDFKNNFDENTIVFFDVRDDFNADVMPILRKKCPEPLLIALENIEAKCDNHPYADHVITAPLKPRKVVELITNISEDESEPEAEKILFSGKRLLIVDDNSINLEVADWLLSDLQFEVETCNSGMAAIERLDEKRFDLVLMDIQMPEMDGLTTTRHIRQHSVKNKHTPIVAMTAHALEEDREKSLASGMNDHATKPLDPDALAEKLKKILSK</sequence>
<dbReference type="CDD" id="cd16922">
    <property type="entry name" value="HATPase_EvgS-ArcB-TorS-like"/>
    <property type="match status" value="1"/>
</dbReference>
<feature type="coiled-coil region" evidence="6">
    <location>
        <begin position="5"/>
        <end position="64"/>
    </location>
</feature>
<protein>
    <recommendedName>
        <fullName evidence="2">histidine kinase</fullName>
        <ecNumber evidence="2">2.7.13.3</ecNumber>
    </recommendedName>
</protein>